<dbReference type="RefSeq" id="WP_150903580.1">
    <property type="nucleotide sequence ID" value="NZ_VTWT01000004.1"/>
</dbReference>
<accession>A0A5N1IZQ0</accession>
<evidence type="ECO:0000313" key="2">
    <source>
        <dbReference type="Proteomes" id="UP000326570"/>
    </source>
</evidence>
<keyword evidence="2" id="KW-1185">Reference proteome</keyword>
<evidence type="ECO:0000313" key="1">
    <source>
        <dbReference type="EMBL" id="KAA9338946.1"/>
    </source>
</evidence>
<gene>
    <name evidence="1" type="ORF">F0P94_09150</name>
</gene>
<protein>
    <submittedName>
        <fullName evidence="1">Uncharacterized protein</fullName>
    </submittedName>
</protein>
<comment type="caution">
    <text evidence="1">The sequence shown here is derived from an EMBL/GenBank/DDBJ whole genome shotgun (WGS) entry which is preliminary data.</text>
</comment>
<name>A0A5N1IZQ0_9BACT</name>
<reference evidence="1 2" key="1">
    <citation type="submission" date="2019-09" db="EMBL/GenBank/DDBJ databases">
        <title>Genome sequence of Adhaeribacter sp. M2.</title>
        <authorList>
            <person name="Srinivasan S."/>
        </authorList>
    </citation>
    <scope>NUCLEOTIDE SEQUENCE [LARGE SCALE GENOMIC DNA]</scope>
    <source>
        <strain evidence="1 2">M2</strain>
    </source>
</reference>
<dbReference type="EMBL" id="VTWT01000004">
    <property type="protein sequence ID" value="KAA9338946.1"/>
    <property type="molecule type" value="Genomic_DNA"/>
</dbReference>
<proteinExistence type="predicted"/>
<organism evidence="1 2">
    <name type="scientific">Adhaeribacter soli</name>
    <dbReference type="NCBI Taxonomy" id="2607655"/>
    <lineage>
        <taxon>Bacteria</taxon>
        <taxon>Pseudomonadati</taxon>
        <taxon>Bacteroidota</taxon>
        <taxon>Cytophagia</taxon>
        <taxon>Cytophagales</taxon>
        <taxon>Hymenobacteraceae</taxon>
        <taxon>Adhaeribacter</taxon>
    </lineage>
</organism>
<sequence length="70" mass="8387">MRLYNQHERVKKLLKRYKKKRNEQQLVKRPQFWLSQVEVDKVAAMAGAYGITHSDIFRIAVNHLSQYLSK</sequence>
<dbReference type="Proteomes" id="UP000326570">
    <property type="component" value="Unassembled WGS sequence"/>
</dbReference>
<dbReference type="AlphaFoldDB" id="A0A5N1IZQ0"/>